<proteinExistence type="inferred from homology"/>
<dbReference type="OrthoDB" id="269405at2759"/>
<dbReference type="GeneID" id="37020860"/>
<evidence type="ECO:0000256" key="2">
    <source>
        <dbReference type="ARBA" id="ARBA00006289"/>
    </source>
</evidence>
<keyword evidence="7" id="KW-1185">Reference proteome</keyword>
<evidence type="ECO:0000259" key="4">
    <source>
        <dbReference type="Pfam" id="PF04112"/>
    </source>
</evidence>
<comment type="subcellular location">
    <subcellularLocation>
        <location evidence="1">Cytoplasm</location>
    </subcellularLocation>
</comment>
<gene>
    <name evidence="6" type="ORF">FA14DRAFT_161357</name>
</gene>
<protein>
    <recommendedName>
        <fullName evidence="8">Mak10-domain-containing protein</fullName>
    </recommendedName>
</protein>
<dbReference type="Proteomes" id="UP000245771">
    <property type="component" value="Unassembled WGS sequence"/>
</dbReference>
<accession>A0A316V961</accession>
<dbReference type="InterPro" id="IPR057982">
    <property type="entry name" value="TPR_NAA35"/>
</dbReference>
<dbReference type="GO" id="GO:0031417">
    <property type="term" value="C:NatC complex"/>
    <property type="evidence" value="ECO:0007669"/>
    <property type="project" value="InterPro"/>
</dbReference>
<dbReference type="RefSeq" id="XP_025353880.1">
    <property type="nucleotide sequence ID" value="XM_025499079.1"/>
</dbReference>
<feature type="domain" description="NAA35-like N-terminal" evidence="4">
    <location>
        <begin position="37"/>
        <end position="203"/>
    </location>
</feature>
<evidence type="ECO:0008006" key="8">
    <source>
        <dbReference type="Google" id="ProtNLM"/>
    </source>
</evidence>
<dbReference type="STRING" id="1280837.A0A316V961"/>
<dbReference type="EMBL" id="KZ819604">
    <property type="protein sequence ID" value="PWN33578.1"/>
    <property type="molecule type" value="Genomic_DNA"/>
</dbReference>
<evidence type="ECO:0000259" key="5">
    <source>
        <dbReference type="Pfam" id="PF25789"/>
    </source>
</evidence>
<sequence length="745" mass="83770">MAEHAYIPPFPIRQDREQNGRSSLLDTLKGACKDLKPGQMVSVPELTLMDAMAAIQILDPRVDGGMEPIPAQLMAQCDQVPTQESSMHSFDVYAQLTVSDIIWIMDRMLACEAAWLESSSLSGASLSQTIHTCLYVHHLSSIHPNTTKTPTLVGFILRPFLIAILKTVGLVWDELAKGNILDGEDYMGDKAGVSLLEDLDPQNALGLLDNAMNWLDHNQDSIEENERIALLDRLSFRKHFLSAITLFSRMDPSTTFRRTTDIEATLHQSIGYIASAGSQIEVLSQGTTKLRQPDLANAPTSQSRNAFDPWFCRHASDIKSSYTPISIAPPQPLELNTPLETIRVYKTIFEGMQEFCLLAGSKQSWFTWKQFFDKKAISFQLNPAPPYVRSLWQSAVCTDTTIALTKPLRFIAISFLIDVVGVNVESIPQMIWGMPGISPDRATMLEKRLVRFLDRMSGQLVAHLRNLAQNRSRSKRRLGHSYSDLVALADEASTLGSELADTLGGKTVHPDLLFWAIQSLALDTMLHCIFSGIELELYRTEELLSVYWMTCQISKEQIELWSALSIWSNGSVSQSQDTMQSWTSIVYHTSRALYLLYNDVSGDMERGQRSWLGQPKDDQIQRTMFRKRFKWLQVRSQPQNIAKFWEAFREDVEMTHSAEIGLEERMREAKGDLDQAIVCCESMTSNARQPDHTITVLKQDLAIIVENLSVALRDDAKTNTAALGPCLIPLVYSSTSHPWFPSSKV</sequence>
<organism evidence="6 7">
    <name type="scientific">Meira miltonrushii</name>
    <dbReference type="NCBI Taxonomy" id="1280837"/>
    <lineage>
        <taxon>Eukaryota</taxon>
        <taxon>Fungi</taxon>
        <taxon>Dikarya</taxon>
        <taxon>Basidiomycota</taxon>
        <taxon>Ustilaginomycotina</taxon>
        <taxon>Exobasidiomycetes</taxon>
        <taxon>Exobasidiales</taxon>
        <taxon>Brachybasidiaceae</taxon>
        <taxon>Meira</taxon>
    </lineage>
</organism>
<dbReference type="PANTHER" id="PTHR21373:SF0">
    <property type="entry name" value="N-ALPHA-ACETYLTRANSFERASE 35, NATC AUXILIARY SUBUNIT"/>
    <property type="match status" value="1"/>
</dbReference>
<feature type="domain" description="NAA35-like TPR repeats" evidence="5">
    <location>
        <begin position="385"/>
        <end position="553"/>
    </location>
</feature>
<name>A0A316V961_9BASI</name>
<keyword evidence="3" id="KW-0963">Cytoplasm</keyword>
<evidence type="ECO:0000256" key="3">
    <source>
        <dbReference type="ARBA" id="ARBA00022490"/>
    </source>
</evidence>
<dbReference type="PANTHER" id="PTHR21373">
    <property type="entry name" value="GLUCOSE REPRESSIBLE PROTEIN MAK10"/>
    <property type="match status" value="1"/>
</dbReference>
<dbReference type="AlphaFoldDB" id="A0A316V961"/>
<evidence type="ECO:0000313" key="7">
    <source>
        <dbReference type="Proteomes" id="UP000245771"/>
    </source>
</evidence>
<dbReference type="InParanoid" id="A0A316V961"/>
<dbReference type="Pfam" id="PF25789">
    <property type="entry name" value="TPR_NAA35"/>
    <property type="match status" value="1"/>
</dbReference>
<comment type="similarity">
    <text evidence="2">Belongs to the MAK10 family.</text>
</comment>
<dbReference type="InterPro" id="IPR007244">
    <property type="entry name" value="Naa35_N"/>
</dbReference>
<dbReference type="Pfam" id="PF04112">
    <property type="entry name" value="Mak10"/>
    <property type="match status" value="1"/>
</dbReference>
<evidence type="ECO:0000313" key="6">
    <source>
        <dbReference type="EMBL" id="PWN33578.1"/>
    </source>
</evidence>
<dbReference type="InterPro" id="IPR057983">
    <property type="entry name" value="NAA35-like_N"/>
</dbReference>
<reference evidence="6 7" key="1">
    <citation type="journal article" date="2018" name="Mol. Biol. Evol.">
        <title>Broad Genomic Sampling Reveals a Smut Pathogenic Ancestry of the Fungal Clade Ustilaginomycotina.</title>
        <authorList>
            <person name="Kijpornyongpan T."/>
            <person name="Mondo S.J."/>
            <person name="Barry K."/>
            <person name="Sandor L."/>
            <person name="Lee J."/>
            <person name="Lipzen A."/>
            <person name="Pangilinan J."/>
            <person name="LaButti K."/>
            <person name="Hainaut M."/>
            <person name="Henrissat B."/>
            <person name="Grigoriev I.V."/>
            <person name="Spatafora J.W."/>
            <person name="Aime M.C."/>
        </authorList>
    </citation>
    <scope>NUCLEOTIDE SEQUENCE [LARGE SCALE GENOMIC DNA]</scope>
    <source>
        <strain evidence="6 7">MCA 3882</strain>
    </source>
</reference>
<evidence type="ECO:0000256" key="1">
    <source>
        <dbReference type="ARBA" id="ARBA00004496"/>
    </source>
</evidence>